<dbReference type="InterPro" id="IPR000639">
    <property type="entry name" value="Epox_hydrolase-like"/>
</dbReference>
<organism evidence="2">
    <name type="scientific">Streptomyces sp. NBC_00093</name>
    <dbReference type="NCBI Taxonomy" id="2975649"/>
    <lineage>
        <taxon>Bacteria</taxon>
        <taxon>Bacillati</taxon>
        <taxon>Actinomycetota</taxon>
        <taxon>Actinomycetes</taxon>
        <taxon>Kitasatosporales</taxon>
        <taxon>Streptomycetaceae</taxon>
        <taxon>Streptomyces</taxon>
    </lineage>
</organism>
<protein>
    <submittedName>
        <fullName evidence="2">Alpha/beta hydrolase</fullName>
    </submittedName>
</protein>
<dbReference type="InterPro" id="IPR000073">
    <property type="entry name" value="AB_hydrolase_1"/>
</dbReference>
<dbReference type="GO" id="GO:0016787">
    <property type="term" value="F:hydrolase activity"/>
    <property type="evidence" value="ECO:0007669"/>
    <property type="project" value="UniProtKB-KW"/>
</dbReference>
<sequence length="254" mass="27710">MPTVFVHGFPETQDVWEPLLVELERVAPARPAPIRLSPPGFGAPLPTGFGATVGDYRDWLIGELERFAEPVDLVGHDWGGAHALNAVMARPDLVRSWVSDVIGLFDPDYVWHEFALSQQAPESTGPASAVPLGPDPEMRVAMLVQLGMSEPVAKRVAAGQDEAMGRAAYALYRSAAQPVMAELGRELERAAQRPGLSLLATEDRVVGTAEQRTRTARRAGARTVTLDGLGHWWMTQDPVRGAQVLTDFWNSLDR</sequence>
<proteinExistence type="predicted"/>
<dbReference type="SUPFAM" id="SSF53474">
    <property type="entry name" value="alpha/beta-Hydrolases"/>
    <property type="match status" value="1"/>
</dbReference>
<dbReference type="EMBL" id="CP108222">
    <property type="protein sequence ID" value="WTT19652.1"/>
    <property type="molecule type" value="Genomic_DNA"/>
</dbReference>
<dbReference type="InterPro" id="IPR050266">
    <property type="entry name" value="AB_hydrolase_sf"/>
</dbReference>
<keyword evidence="2" id="KW-0378">Hydrolase</keyword>
<dbReference type="AlphaFoldDB" id="A0AAU2A7D1"/>
<evidence type="ECO:0000313" key="2">
    <source>
        <dbReference type="EMBL" id="WTT19652.1"/>
    </source>
</evidence>
<dbReference type="InterPro" id="IPR029058">
    <property type="entry name" value="AB_hydrolase_fold"/>
</dbReference>
<name>A0AAU2A7D1_9ACTN</name>
<gene>
    <name evidence="2" type="ORF">OHA22_31050</name>
</gene>
<dbReference type="Pfam" id="PF12697">
    <property type="entry name" value="Abhydrolase_6"/>
    <property type="match status" value="1"/>
</dbReference>
<dbReference type="PANTHER" id="PTHR43798">
    <property type="entry name" value="MONOACYLGLYCEROL LIPASE"/>
    <property type="match status" value="1"/>
</dbReference>
<dbReference type="PRINTS" id="PR00412">
    <property type="entry name" value="EPOXHYDRLASE"/>
</dbReference>
<reference evidence="2" key="1">
    <citation type="submission" date="2022-10" db="EMBL/GenBank/DDBJ databases">
        <title>The complete genomes of actinobacterial strains from the NBC collection.</title>
        <authorList>
            <person name="Joergensen T.S."/>
            <person name="Alvarez Arevalo M."/>
            <person name="Sterndorff E.B."/>
            <person name="Faurdal D."/>
            <person name="Vuksanovic O."/>
            <person name="Mourched A.-S."/>
            <person name="Charusanti P."/>
            <person name="Shaw S."/>
            <person name="Blin K."/>
            <person name="Weber T."/>
        </authorList>
    </citation>
    <scope>NUCLEOTIDE SEQUENCE</scope>
    <source>
        <strain evidence="2">NBC_00093</strain>
    </source>
</reference>
<dbReference type="PANTHER" id="PTHR43798:SF33">
    <property type="entry name" value="HYDROLASE, PUTATIVE (AFU_ORTHOLOGUE AFUA_2G14860)-RELATED"/>
    <property type="match status" value="1"/>
</dbReference>
<dbReference type="GO" id="GO:0016020">
    <property type="term" value="C:membrane"/>
    <property type="evidence" value="ECO:0007669"/>
    <property type="project" value="TreeGrafter"/>
</dbReference>
<feature type="domain" description="AB hydrolase-1" evidence="1">
    <location>
        <begin position="4"/>
        <end position="240"/>
    </location>
</feature>
<accession>A0AAU2A7D1</accession>
<dbReference type="Gene3D" id="3.40.50.1820">
    <property type="entry name" value="alpha/beta hydrolase"/>
    <property type="match status" value="1"/>
</dbReference>
<evidence type="ECO:0000259" key="1">
    <source>
        <dbReference type="Pfam" id="PF12697"/>
    </source>
</evidence>